<evidence type="ECO:0000313" key="1">
    <source>
        <dbReference type="EMBL" id="TMQ73649.1"/>
    </source>
</evidence>
<sequence>MPADKNLALVRRFFDEMCNQRKLDIADQLFAANHTYNDPSTPTGPGPKGVKDVISGYQNAFGDAHRTVHETYAAGDDIVVTRWTGNGTHSGELMGIAPTQKKVKVTGIWIHRFSGGKIVESWNTWDTLGMLQQLGVVPTMASAKG</sequence>
<dbReference type="Gene3D" id="3.10.450.50">
    <property type="match status" value="1"/>
</dbReference>
<dbReference type="Proteomes" id="UP000319771">
    <property type="component" value="Unassembled WGS sequence"/>
</dbReference>
<reference evidence="1 2" key="1">
    <citation type="journal article" date="2019" name="Nat. Microbiol.">
        <title>Mediterranean grassland soil C-N compound turnover is dependent on rainfall and depth, and is mediated by genomically divergent microorganisms.</title>
        <authorList>
            <person name="Diamond S."/>
            <person name="Andeer P.F."/>
            <person name="Li Z."/>
            <person name="Crits-Christoph A."/>
            <person name="Burstein D."/>
            <person name="Anantharaman K."/>
            <person name="Lane K.R."/>
            <person name="Thomas B.C."/>
            <person name="Pan C."/>
            <person name="Northen T.R."/>
            <person name="Banfield J.F."/>
        </authorList>
    </citation>
    <scope>NUCLEOTIDE SEQUENCE [LARGE SCALE GENOMIC DNA]</scope>
    <source>
        <strain evidence="1">WS_11</strain>
    </source>
</reference>
<evidence type="ECO:0000313" key="2">
    <source>
        <dbReference type="Proteomes" id="UP000319771"/>
    </source>
</evidence>
<gene>
    <name evidence="1" type="ORF">E6K81_03620</name>
</gene>
<dbReference type="EMBL" id="VBPB01000054">
    <property type="protein sequence ID" value="TMQ73649.1"/>
    <property type="molecule type" value="Genomic_DNA"/>
</dbReference>
<dbReference type="PANTHER" id="PTHR38436">
    <property type="entry name" value="POLYKETIDE CYCLASE SNOAL-LIKE DOMAIN"/>
    <property type="match status" value="1"/>
</dbReference>
<dbReference type="InterPro" id="IPR009959">
    <property type="entry name" value="Cyclase_SnoaL-like"/>
</dbReference>
<accession>A0A538UD47</accession>
<name>A0A538UD47_UNCEI</name>
<proteinExistence type="predicted"/>
<dbReference type="Pfam" id="PF07366">
    <property type="entry name" value="SnoaL"/>
    <property type="match status" value="1"/>
</dbReference>
<comment type="caution">
    <text evidence="1">The sequence shown here is derived from an EMBL/GenBank/DDBJ whole genome shotgun (WGS) entry which is preliminary data.</text>
</comment>
<dbReference type="AlphaFoldDB" id="A0A538UD47"/>
<protein>
    <submittedName>
        <fullName evidence="1">Ester cyclase</fullName>
    </submittedName>
</protein>
<dbReference type="PANTHER" id="PTHR38436:SF1">
    <property type="entry name" value="ESTER CYCLASE"/>
    <property type="match status" value="1"/>
</dbReference>
<organism evidence="1 2">
    <name type="scientific">Eiseniibacteriota bacterium</name>
    <dbReference type="NCBI Taxonomy" id="2212470"/>
    <lineage>
        <taxon>Bacteria</taxon>
        <taxon>Candidatus Eiseniibacteriota</taxon>
    </lineage>
</organism>
<dbReference type="GO" id="GO:0030638">
    <property type="term" value="P:polyketide metabolic process"/>
    <property type="evidence" value="ECO:0007669"/>
    <property type="project" value="InterPro"/>
</dbReference>
<dbReference type="SUPFAM" id="SSF54427">
    <property type="entry name" value="NTF2-like"/>
    <property type="match status" value="1"/>
</dbReference>
<dbReference type="InterPro" id="IPR032710">
    <property type="entry name" value="NTF2-like_dom_sf"/>
</dbReference>